<accession>A0A1F7K220</accession>
<dbReference type="GO" id="GO:0016832">
    <property type="term" value="F:aldehyde-lyase activity"/>
    <property type="evidence" value="ECO:0007669"/>
    <property type="project" value="InterPro"/>
</dbReference>
<dbReference type="GO" id="GO:0005975">
    <property type="term" value="P:carbohydrate metabolic process"/>
    <property type="evidence" value="ECO:0007669"/>
    <property type="project" value="InterPro"/>
</dbReference>
<dbReference type="EMBL" id="MGBC01000004">
    <property type="protein sequence ID" value="OGK61904.1"/>
    <property type="molecule type" value="Genomic_DNA"/>
</dbReference>
<reference evidence="1 2" key="1">
    <citation type="journal article" date="2016" name="Nat. Commun.">
        <title>Thousands of microbial genomes shed light on interconnected biogeochemical processes in an aquifer system.</title>
        <authorList>
            <person name="Anantharaman K."/>
            <person name="Brown C.T."/>
            <person name="Hug L.A."/>
            <person name="Sharon I."/>
            <person name="Castelle C.J."/>
            <person name="Probst A.J."/>
            <person name="Thomas B.C."/>
            <person name="Singh A."/>
            <person name="Wilkins M.J."/>
            <person name="Karaoz U."/>
            <person name="Brodie E.L."/>
            <person name="Williams K.H."/>
            <person name="Hubbard S.S."/>
            <person name="Banfield J.F."/>
        </authorList>
    </citation>
    <scope>NUCLEOTIDE SEQUENCE [LARGE SCALE GENOMIC DNA]</scope>
</reference>
<dbReference type="PANTHER" id="PTHR30304">
    <property type="entry name" value="D-TAGATOSE-1,6-BISPHOSPHATE ALDOLASE"/>
    <property type="match status" value="1"/>
</dbReference>
<protein>
    <recommendedName>
        <fullName evidence="3">Aldolase</fullName>
    </recommendedName>
</protein>
<dbReference type="InterPro" id="IPR000771">
    <property type="entry name" value="FBA_II"/>
</dbReference>
<dbReference type="Proteomes" id="UP000176269">
    <property type="component" value="Unassembled WGS sequence"/>
</dbReference>
<dbReference type="AlphaFoldDB" id="A0A1F7K220"/>
<dbReference type="PANTHER" id="PTHR30304:SF0">
    <property type="entry name" value="D-TAGATOSE-1,6-BISPHOSPHATE ALDOLASE SUBUNIT GATY-RELATED"/>
    <property type="match status" value="1"/>
</dbReference>
<name>A0A1F7K220_9BACT</name>
<evidence type="ECO:0000313" key="1">
    <source>
        <dbReference type="EMBL" id="OGK61904.1"/>
    </source>
</evidence>
<dbReference type="Pfam" id="PF01116">
    <property type="entry name" value="F_bP_aldolase"/>
    <property type="match status" value="1"/>
</dbReference>
<evidence type="ECO:0008006" key="3">
    <source>
        <dbReference type="Google" id="ProtNLM"/>
    </source>
</evidence>
<comment type="caution">
    <text evidence="1">The sequence shown here is derived from an EMBL/GenBank/DDBJ whole genome shotgun (WGS) entry which is preliminary data.</text>
</comment>
<evidence type="ECO:0000313" key="2">
    <source>
        <dbReference type="Proteomes" id="UP000176269"/>
    </source>
</evidence>
<proteinExistence type="predicted"/>
<dbReference type="InterPro" id="IPR013785">
    <property type="entry name" value="Aldolase_TIM"/>
</dbReference>
<sequence length="407" mass="45507">MTHNIDELIYSAIFESDSAAHTQIKAQAEASHIVLASIHNLYQAIGQGEVGGFTVPAINLRTLTYDIAQVIFKLMIESKVGPVIFEIAISEQDYTHQSPHEFASSVLAAAIKTGYTGPVFLQGDHYQFKREKYLEDKQPELERIRTHIRDTIQAGFHNIDIDGSTLVDLEKLDLNEQQRENYTVTAAMTDYIRLLQPSGITISIGGEIGHIGGRNSTVEDFQAFMKGYKSLLSPGTVGMSKVSVQTGTHHGGVVMADGTLETAPIDFSVLKDIGNIARADYGLGGAVQHGASTLPDDLFHMFPENGALEVHLSTQFQNIVFDHLSPELRERMYTWARKTVDKQEGLSDEQFIYLSRKKALGEFKKELWQLSDSEKSRILNPISEKLTKLFQTLRIVETRYLLEKYVI</sequence>
<dbReference type="Gene3D" id="3.20.20.70">
    <property type="entry name" value="Aldolase class I"/>
    <property type="match status" value="1"/>
</dbReference>
<gene>
    <name evidence="1" type="ORF">A3I56_03095</name>
</gene>
<dbReference type="InterPro" id="IPR050246">
    <property type="entry name" value="Class_II_FBP_aldolase"/>
</dbReference>
<dbReference type="GO" id="GO:0008270">
    <property type="term" value="F:zinc ion binding"/>
    <property type="evidence" value="ECO:0007669"/>
    <property type="project" value="InterPro"/>
</dbReference>
<dbReference type="SUPFAM" id="SSF51569">
    <property type="entry name" value="Aldolase"/>
    <property type="match status" value="1"/>
</dbReference>
<organism evidence="1 2">
    <name type="scientific">Candidatus Roizmanbacteria bacterium RIFCSPLOWO2_02_FULL_43_10</name>
    <dbReference type="NCBI Taxonomy" id="1802078"/>
    <lineage>
        <taxon>Bacteria</taxon>
        <taxon>Candidatus Roizmaniibacteriota</taxon>
    </lineage>
</organism>